<feature type="compositionally biased region" description="Acidic residues" evidence="4">
    <location>
        <begin position="93"/>
        <end position="106"/>
    </location>
</feature>
<evidence type="ECO:0000313" key="6">
    <source>
        <dbReference type="Proteomes" id="UP001150569"/>
    </source>
</evidence>
<dbReference type="AlphaFoldDB" id="A0A9W8AF41"/>
<comment type="caution">
    <text evidence="5">The sequence shown here is derived from an EMBL/GenBank/DDBJ whole genome shotgun (WGS) entry which is preliminary data.</text>
</comment>
<gene>
    <name evidence="5" type="ORF">IWQ60_000967</name>
</gene>
<dbReference type="Pfam" id="PF07052">
    <property type="entry name" value="Hep_59"/>
    <property type="match status" value="1"/>
</dbReference>
<proteinExistence type="inferred from homology"/>
<evidence type="ECO:0000256" key="1">
    <source>
        <dbReference type="ARBA" id="ARBA00004123"/>
    </source>
</evidence>
<evidence type="ECO:0008006" key="7">
    <source>
        <dbReference type="Google" id="ProtNLM"/>
    </source>
</evidence>
<evidence type="ECO:0000256" key="3">
    <source>
        <dbReference type="ARBA" id="ARBA00023242"/>
    </source>
</evidence>
<keyword evidence="6" id="KW-1185">Reference proteome</keyword>
<comment type="similarity">
    <text evidence="2">Belongs to the TLS1 family.</text>
</comment>
<reference evidence="5" key="1">
    <citation type="submission" date="2022-07" db="EMBL/GenBank/DDBJ databases">
        <title>Phylogenomic reconstructions and comparative analyses of Kickxellomycotina fungi.</title>
        <authorList>
            <person name="Reynolds N.K."/>
            <person name="Stajich J.E."/>
            <person name="Barry K."/>
            <person name="Grigoriev I.V."/>
            <person name="Crous P."/>
            <person name="Smith M.E."/>
        </authorList>
    </citation>
    <scope>NUCLEOTIDE SEQUENCE</scope>
    <source>
        <strain evidence="5">RSA 861</strain>
    </source>
</reference>
<dbReference type="Proteomes" id="UP001150569">
    <property type="component" value="Unassembled WGS sequence"/>
</dbReference>
<dbReference type="OrthoDB" id="5627at2759"/>
<feature type="region of interest" description="Disordered" evidence="4">
    <location>
        <begin position="81"/>
        <end position="113"/>
    </location>
</feature>
<organism evidence="5 6">
    <name type="scientific">Tieghemiomyces parasiticus</name>
    <dbReference type="NCBI Taxonomy" id="78921"/>
    <lineage>
        <taxon>Eukaryota</taxon>
        <taxon>Fungi</taxon>
        <taxon>Fungi incertae sedis</taxon>
        <taxon>Zoopagomycota</taxon>
        <taxon>Kickxellomycotina</taxon>
        <taxon>Dimargaritomycetes</taxon>
        <taxon>Dimargaritales</taxon>
        <taxon>Dimargaritaceae</taxon>
        <taxon>Tieghemiomyces</taxon>
    </lineage>
</organism>
<evidence type="ECO:0000256" key="4">
    <source>
        <dbReference type="SAM" id="MobiDB-lite"/>
    </source>
</evidence>
<feature type="compositionally biased region" description="Basic residues" evidence="4">
    <location>
        <begin position="1"/>
        <end position="12"/>
    </location>
</feature>
<dbReference type="EMBL" id="JANBPT010000027">
    <property type="protein sequence ID" value="KAJ1929693.1"/>
    <property type="molecule type" value="Genomic_DNA"/>
</dbReference>
<dbReference type="InterPro" id="IPR010756">
    <property type="entry name" value="Tls1-like"/>
</dbReference>
<evidence type="ECO:0000313" key="5">
    <source>
        <dbReference type="EMBL" id="KAJ1929693.1"/>
    </source>
</evidence>
<dbReference type="GO" id="GO:0000398">
    <property type="term" value="P:mRNA splicing, via spliceosome"/>
    <property type="evidence" value="ECO:0007669"/>
    <property type="project" value="TreeGrafter"/>
</dbReference>
<keyword evidence="3" id="KW-0539">Nucleus</keyword>
<name>A0A9W8AF41_9FUNG</name>
<dbReference type="GO" id="GO:0005681">
    <property type="term" value="C:spliceosomal complex"/>
    <property type="evidence" value="ECO:0007669"/>
    <property type="project" value="TreeGrafter"/>
</dbReference>
<accession>A0A9W8AF41</accession>
<comment type="subcellular location">
    <subcellularLocation>
        <location evidence="1">Nucleus</location>
    </subcellularLocation>
</comment>
<dbReference type="PANTHER" id="PTHR13486">
    <property type="entry name" value="TELOMERE LENGTH AND SILENCING PROTEIN 1 TLS1 FAMILY MEMBER"/>
    <property type="match status" value="1"/>
</dbReference>
<protein>
    <recommendedName>
        <fullName evidence="7">Hepatocellular carcinoma-associated antigen 59</fullName>
    </recommendedName>
</protein>
<feature type="region of interest" description="Disordered" evidence="4">
    <location>
        <begin position="1"/>
        <end position="29"/>
    </location>
</feature>
<sequence length="265" mass="29269">MPPKKRGNYRKRPATDEIESTETPTAAIAEPSVQVATAVAETPVSVEDLIELRKFRRRHAGVSADALAKAPKKCAGRKARTGRLGTGLLNEAEAAESDDNGGDSDEEPSKAKNILGTFTSQTDIVDVDKHMMNYIETEMKKMKGETTLADDDQEMARTGPSNPMDNLYQVPDHLRIKAKPVKEGNALISSSMLTSVPEVQLSIESKMKNMEATEVAKRQMQDGKAMAPGQETIRNHRFLLYQKSNRRGNASDAIAREDFIKRVKR</sequence>
<dbReference type="PANTHER" id="PTHR13486:SF2">
    <property type="entry name" value="SPLICING FACTOR C9ORF78"/>
    <property type="match status" value="1"/>
</dbReference>
<evidence type="ECO:0000256" key="2">
    <source>
        <dbReference type="ARBA" id="ARBA00007643"/>
    </source>
</evidence>